<feature type="active site" description="Nucleophile" evidence="5">
    <location>
        <position position="285"/>
    </location>
</feature>
<dbReference type="GO" id="GO:0001510">
    <property type="term" value="P:RNA methylation"/>
    <property type="evidence" value="ECO:0007669"/>
    <property type="project" value="InterPro"/>
</dbReference>
<dbReference type="InterPro" id="IPR023267">
    <property type="entry name" value="RCMT"/>
</dbReference>
<dbReference type="InterPro" id="IPR001678">
    <property type="entry name" value="MeTrfase_RsmB-F_NOP2_dom"/>
</dbReference>
<evidence type="ECO:0000256" key="1">
    <source>
        <dbReference type="ARBA" id="ARBA00022603"/>
    </source>
</evidence>
<comment type="caution">
    <text evidence="7">The sequence shown here is derived from an EMBL/GenBank/DDBJ whole genome shotgun (WGS) entry which is preliminary data.</text>
</comment>
<accession>A0A1J4MU89</accession>
<keyword evidence="8" id="KW-1185">Reference proteome</keyword>
<dbReference type="OrthoDB" id="6093671at2759"/>
<dbReference type="InterPro" id="IPR029063">
    <property type="entry name" value="SAM-dependent_MTases_sf"/>
</dbReference>
<dbReference type="InterPro" id="IPR049560">
    <property type="entry name" value="MeTrfase_RsmB-F_NOP2_cat"/>
</dbReference>
<keyword evidence="2 5" id="KW-0808">Transferase</keyword>
<dbReference type="Pfam" id="PF01189">
    <property type="entry name" value="Methyltr_RsmB-F"/>
    <property type="match status" value="1"/>
</dbReference>
<sequence>MYGEYKELERENLEFKRYYRYQGIVPDGEWDDFIEYLKEDLPSTFRIVGKNPYSSSVLEYVGKLSKYSENNDGEPLVSCLEWYPNKLAYEITKSRFNLKKSSGIAREFHSSLVLFSDGGCIFRQEAVSMLPVLFLDISKYHAILDMCSAPGSKTSQILEILKSDTNDREFVGGFLVANDLDTRRAHMLIHHMRHLNSPSFVVTTHSADNFPELYIDKDSKLTKFLFDRILCDVPCSSDGTLRKNPNLFSKWNTNFGCSLHRLQRKILLRALSLIKPKGLIVYSTCSFNPIENEAVIASVITSLKEQGITVEIVDPKNISQLSNEVLSKIKYRHGLSRWKVPVIIKKKRNKKRKDGNDINNTSSIPEFYEHYQDVPNYLHESIVPSMFSPEDPDIASNLKKCIRIMPHYQNTGGFFIAILRLLTSLDTEYKKPNYNLHIQDDYFPLKDHEHGEEILKLMIEPYGLKNYNKDELLNHLLYRNPKGNFNKACNERSINKKVNDDLKNQINIKSPNENEDTIDTQDEYRYPRKVWLISKSLAEFLFKAKAKHSLRIIHAGFPSIELSRFRKTCNLNLDISQLPPLYRLNSPFSLYLYNQNYFKFNNTQRCMDISMSMAVQLLQTLPKPEDLKCEKEFHPFRIPRYMLNDPESPQSSYIFDLPGSVILRLYIKGQNSPIFLPAHVGRNHVELLLDKFLRFCIKFHLENIQSKIK</sequence>
<protein>
    <submittedName>
        <fullName evidence="7">NOL1 NOP2 SUN family protein</fullName>
    </submittedName>
</protein>
<evidence type="ECO:0000313" key="8">
    <source>
        <dbReference type="Proteomes" id="UP000186804"/>
    </source>
</evidence>
<dbReference type="GO" id="GO:0008173">
    <property type="term" value="F:RNA methyltransferase activity"/>
    <property type="evidence" value="ECO:0007669"/>
    <property type="project" value="InterPro"/>
</dbReference>
<feature type="binding site" evidence="5">
    <location>
        <position position="232"/>
    </location>
    <ligand>
        <name>S-adenosyl-L-methionine</name>
        <dbReference type="ChEBI" id="CHEBI:59789"/>
    </ligand>
</feature>
<feature type="binding site" evidence="5">
    <location>
        <begin position="147"/>
        <end position="153"/>
    </location>
    <ligand>
        <name>S-adenosyl-L-methionine</name>
        <dbReference type="ChEBI" id="CHEBI:59789"/>
    </ligand>
</feature>
<dbReference type="RefSeq" id="XP_067069671.1">
    <property type="nucleotide sequence ID" value="XM_067211576.1"/>
</dbReference>
<dbReference type="GO" id="GO:0003723">
    <property type="term" value="F:RNA binding"/>
    <property type="evidence" value="ECO:0007669"/>
    <property type="project" value="UniProtKB-UniRule"/>
</dbReference>
<evidence type="ECO:0000259" key="6">
    <source>
        <dbReference type="PROSITE" id="PS51686"/>
    </source>
</evidence>
<dbReference type="EMBL" id="LRBS01000026">
    <property type="protein sequence ID" value="OII77825.1"/>
    <property type="molecule type" value="Genomic_DNA"/>
</dbReference>
<dbReference type="Gene3D" id="3.40.50.150">
    <property type="entry name" value="Vaccinia Virus protein VP39"/>
    <property type="match status" value="1"/>
</dbReference>
<keyword evidence="1 5" id="KW-0489">Methyltransferase</keyword>
<dbReference type="SUPFAM" id="SSF53335">
    <property type="entry name" value="S-adenosyl-L-methionine-dependent methyltransferases"/>
    <property type="match status" value="1"/>
</dbReference>
<keyword evidence="4 5" id="KW-0694">RNA-binding</keyword>
<dbReference type="Proteomes" id="UP000186804">
    <property type="component" value="Unassembled WGS sequence"/>
</dbReference>
<comment type="similarity">
    <text evidence="5">Belongs to the class I-like SAM-binding methyltransferase superfamily. RsmB/NOP family.</text>
</comment>
<evidence type="ECO:0000256" key="3">
    <source>
        <dbReference type="ARBA" id="ARBA00022691"/>
    </source>
</evidence>
<evidence type="ECO:0000313" key="7">
    <source>
        <dbReference type="EMBL" id="OII77825.1"/>
    </source>
</evidence>
<evidence type="ECO:0000256" key="4">
    <source>
        <dbReference type="ARBA" id="ARBA00022884"/>
    </source>
</evidence>
<feature type="domain" description="SAM-dependent MTase RsmB/NOP-type" evidence="6">
    <location>
        <begin position="33"/>
        <end position="422"/>
    </location>
</feature>
<organism evidence="7 8">
    <name type="scientific">Cryptosporidium andersoni</name>
    <dbReference type="NCBI Taxonomy" id="117008"/>
    <lineage>
        <taxon>Eukaryota</taxon>
        <taxon>Sar</taxon>
        <taxon>Alveolata</taxon>
        <taxon>Apicomplexa</taxon>
        <taxon>Conoidasida</taxon>
        <taxon>Coccidia</taxon>
        <taxon>Eucoccidiorida</taxon>
        <taxon>Eimeriorina</taxon>
        <taxon>Cryptosporidiidae</taxon>
        <taxon>Cryptosporidium</taxon>
    </lineage>
</organism>
<feature type="binding site" evidence="5">
    <location>
        <position position="179"/>
    </location>
    <ligand>
        <name>S-adenosyl-L-methionine</name>
        <dbReference type="ChEBI" id="CHEBI:59789"/>
    </ligand>
</feature>
<dbReference type="GeneID" id="92365526"/>
<reference evidence="7 8" key="1">
    <citation type="submission" date="2016-10" db="EMBL/GenBank/DDBJ databases">
        <title>Reductive evolution of mitochondrial metabolism and differential evolution of invasion-related proteins in Cryptosporidium.</title>
        <authorList>
            <person name="Liu S."/>
            <person name="Roellig D.M."/>
            <person name="Guo Y."/>
            <person name="Li N."/>
            <person name="Frace M.A."/>
            <person name="Tang K."/>
            <person name="Zhang L."/>
            <person name="Feng Y."/>
            <person name="Xiao L."/>
        </authorList>
    </citation>
    <scope>NUCLEOTIDE SEQUENCE [LARGE SCALE GENOMIC DNA]</scope>
    <source>
        <strain evidence="7">30847</strain>
    </source>
</reference>
<keyword evidence="3 5" id="KW-0949">S-adenosyl-L-methionine</keyword>
<gene>
    <name evidence="7" type="ORF">cand_013410</name>
</gene>
<feature type="binding site" evidence="5">
    <location>
        <position position="208"/>
    </location>
    <ligand>
        <name>S-adenosyl-L-methionine</name>
        <dbReference type="ChEBI" id="CHEBI:59789"/>
    </ligand>
</feature>
<dbReference type="PROSITE" id="PS51686">
    <property type="entry name" value="SAM_MT_RSMB_NOP"/>
    <property type="match status" value="1"/>
</dbReference>
<proteinExistence type="inferred from homology"/>
<evidence type="ECO:0000256" key="5">
    <source>
        <dbReference type="PROSITE-ProRule" id="PRU01023"/>
    </source>
</evidence>
<dbReference type="VEuPathDB" id="CryptoDB:cand_013410"/>
<evidence type="ECO:0000256" key="2">
    <source>
        <dbReference type="ARBA" id="ARBA00022679"/>
    </source>
</evidence>
<dbReference type="AlphaFoldDB" id="A0A1J4MU89"/>
<dbReference type="PANTHER" id="PTHR22808">
    <property type="entry name" value="NCL1 YEAST -RELATED NOL1/NOP2/FMU SUN DOMAIN-CONTAINING"/>
    <property type="match status" value="1"/>
</dbReference>
<name>A0A1J4MU89_9CRYT</name>
<dbReference type="PRINTS" id="PR02008">
    <property type="entry name" value="RCMTFAMILY"/>
</dbReference>